<dbReference type="EMBL" id="QJKJ01006390">
    <property type="protein sequence ID" value="RDX86871.1"/>
    <property type="molecule type" value="Genomic_DNA"/>
</dbReference>
<organism evidence="1 2">
    <name type="scientific">Mucuna pruriens</name>
    <name type="common">Velvet bean</name>
    <name type="synonym">Dolichos pruriens</name>
    <dbReference type="NCBI Taxonomy" id="157652"/>
    <lineage>
        <taxon>Eukaryota</taxon>
        <taxon>Viridiplantae</taxon>
        <taxon>Streptophyta</taxon>
        <taxon>Embryophyta</taxon>
        <taxon>Tracheophyta</taxon>
        <taxon>Spermatophyta</taxon>
        <taxon>Magnoliopsida</taxon>
        <taxon>eudicotyledons</taxon>
        <taxon>Gunneridae</taxon>
        <taxon>Pentapetalae</taxon>
        <taxon>rosids</taxon>
        <taxon>fabids</taxon>
        <taxon>Fabales</taxon>
        <taxon>Fabaceae</taxon>
        <taxon>Papilionoideae</taxon>
        <taxon>50 kb inversion clade</taxon>
        <taxon>NPAAA clade</taxon>
        <taxon>indigoferoid/millettioid clade</taxon>
        <taxon>Phaseoleae</taxon>
        <taxon>Mucuna</taxon>
    </lineage>
</organism>
<dbReference type="AlphaFoldDB" id="A0A371G8N1"/>
<accession>A0A371G8N1</accession>
<keyword evidence="1" id="KW-0240">DNA-directed RNA polymerase</keyword>
<comment type="caution">
    <text evidence="1">The sequence shown here is derived from an EMBL/GenBank/DDBJ whole genome shotgun (WGS) entry which is preliminary data.</text>
</comment>
<name>A0A371G8N1_MUCPR</name>
<sequence>MKKQQKRKIPIHQSLCKPLQCSGQFLQLFRPLRLPKGSRGDNKHYRYARVKLNEIHPKHTQTRKIAYNSKTKAGIQAHAPKKVRSDKFKTGKEELLDKEILKEDDMEIIIKMMPTMVKTSRRQTKNAKV</sequence>
<evidence type="ECO:0000313" key="1">
    <source>
        <dbReference type="EMBL" id="RDX86871.1"/>
    </source>
</evidence>
<feature type="non-terminal residue" evidence="1">
    <location>
        <position position="1"/>
    </location>
</feature>
<gene>
    <name evidence="1" type="primary">NRPD2</name>
    <name evidence="1" type="ORF">CR513_31736</name>
</gene>
<keyword evidence="2" id="KW-1185">Reference proteome</keyword>
<dbReference type="Proteomes" id="UP000257109">
    <property type="component" value="Unassembled WGS sequence"/>
</dbReference>
<reference evidence="1" key="1">
    <citation type="submission" date="2018-05" db="EMBL/GenBank/DDBJ databases">
        <title>Draft genome of Mucuna pruriens seed.</title>
        <authorList>
            <person name="Nnadi N.E."/>
            <person name="Vos R."/>
            <person name="Hasami M.H."/>
            <person name="Devisetty U.K."/>
            <person name="Aguiy J.C."/>
        </authorList>
    </citation>
    <scope>NUCLEOTIDE SEQUENCE [LARGE SCALE GENOMIC DNA]</scope>
    <source>
        <strain evidence="1">JCA_2017</strain>
    </source>
</reference>
<protein>
    <submittedName>
        <fullName evidence="1">DNA-directed RNA polymerases IV and V subunit 2</fullName>
    </submittedName>
</protein>
<dbReference type="GO" id="GO:0000428">
    <property type="term" value="C:DNA-directed RNA polymerase complex"/>
    <property type="evidence" value="ECO:0007669"/>
    <property type="project" value="UniProtKB-KW"/>
</dbReference>
<keyword evidence="1" id="KW-0804">Transcription</keyword>
<proteinExistence type="predicted"/>
<dbReference type="STRING" id="157652.A0A371G8N1"/>
<evidence type="ECO:0000313" key="2">
    <source>
        <dbReference type="Proteomes" id="UP000257109"/>
    </source>
</evidence>